<evidence type="ECO:0000256" key="4">
    <source>
        <dbReference type="ARBA" id="ARBA00022989"/>
    </source>
</evidence>
<evidence type="ECO:0000256" key="1">
    <source>
        <dbReference type="ARBA" id="ARBA00004141"/>
    </source>
</evidence>
<proteinExistence type="predicted"/>
<evidence type="ECO:0000256" key="6">
    <source>
        <dbReference type="SAM" id="Phobius"/>
    </source>
</evidence>
<organism evidence="8 9">
    <name type="scientific">Caballeronia humi</name>
    <dbReference type="NCBI Taxonomy" id="326474"/>
    <lineage>
        <taxon>Bacteria</taxon>
        <taxon>Pseudomonadati</taxon>
        <taxon>Pseudomonadota</taxon>
        <taxon>Betaproteobacteria</taxon>
        <taxon>Burkholderiales</taxon>
        <taxon>Burkholderiaceae</taxon>
        <taxon>Caballeronia</taxon>
    </lineage>
</organism>
<dbReference type="GO" id="GO:0016020">
    <property type="term" value="C:membrane"/>
    <property type="evidence" value="ECO:0007669"/>
    <property type="project" value="UniProtKB-SubCell"/>
</dbReference>
<keyword evidence="3 6" id="KW-0812">Transmembrane</keyword>
<feature type="transmembrane region" description="Helical" evidence="6">
    <location>
        <begin position="379"/>
        <end position="407"/>
    </location>
</feature>
<evidence type="ECO:0000256" key="5">
    <source>
        <dbReference type="ARBA" id="ARBA00023136"/>
    </source>
</evidence>
<evidence type="ECO:0000256" key="3">
    <source>
        <dbReference type="ARBA" id="ARBA00022692"/>
    </source>
</evidence>
<dbReference type="STRING" id="326474.AWB65_06029"/>
<dbReference type="InterPro" id="IPR051475">
    <property type="entry name" value="Diverse_Ion_Transporter"/>
</dbReference>
<dbReference type="InterPro" id="IPR004680">
    <property type="entry name" value="Cit_transptr-like_dom"/>
</dbReference>
<feature type="transmembrane region" description="Helical" evidence="6">
    <location>
        <begin position="60"/>
        <end position="79"/>
    </location>
</feature>
<protein>
    <submittedName>
        <fullName evidence="8">Arsenical pump membrane protein</fullName>
    </submittedName>
</protein>
<feature type="transmembrane region" description="Helical" evidence="6">
    <location>
        <begin position="279"/>
        <end position="298"/>
    </location>
</feature>
<keyword evidence="4 6" id="KW-1133">Transmembrane helix</keyword>
<feature type="transmembrane region" description="Helical" evidence="6">
    <location>
        <begin position="99"/>
        <end position="124"/>
    </location>
</feature>
<comment type="subcellular location">
    <subcellularLocation>
        <location evidence="1">Membrane</location>
        <topology evidence="1">Multi-pass membrane protein</topology>
    </subcellularLocation>
</comment>
<dbReference type="PANTHER" id="PTHR43568:SF1">
    <property type="entry name" value="P PROTEIN"/>
    <property type="match status" value="1"/>
</dbReference>
<dbReference type="RefSeq" id="WP_087670587.1">
    <property type="nucleotide sequence ID" value="NZ_FCNW02000061.1"/>
</dbReference>
<gene>
    <name evidence="8" type="ORF">AWB65_06029</name>
</gene>
<feature type="transmembrane region" description="Helical" evidence="6">
    <location>
        <begin position="219"/>
        <end position="240"/>
    </location>
</feature>
<comment type="caution">
    <text evidence="8">The sequence shown here is derived from an EMBL/GenBank/DDBJ whole genome shotgun (WGS) entry which is preliminary data.</text>
</comment>
<dbReference type="Pfam" id="PF03600">
    <property type="entry name" value="CitMHS"/>
    <property type="match status" value="1"/>
</dbReference>
<evidence type="ECO:0000313" key="8">
    <source>
        <dbReference type="EMBL" id="SAL64344.1"/>
    </source>
</evidence>
<keyword evidence="5 6" id="KW-0472">Membrane</keyword>
<feature type="transmembrane region" description="Helical" evidence="6">
    <location>
        <begin position="310"/>
        <end position="332"/>
    </location>
</feature>
<feature type="transmembrane region" description="Helical" evidence="6">
    <location>
        <begin position="6"/>
        <end position="39"/>
    </location>
</feature>
<feature type="transmembrane region" description="Helical" evidence="6">
    <location>
        <begin position="419"/>
        <end position="445"/>
    </location>
</feature>
<keyword evidence="9" id="KW-1185">Reference proteome</keyword>
<dbReference type="OrthoDB" id="9809303at2"/>
<dbReference type="PANTHER" id="PTHR43568">
    <property type="entry name" value="P PROTEIN"/>
    <property type="match status" value="1"/>
</dbReference>
<feature type="transmembrane region" description="Helical" evidence="6">
    <location>
        <begin position="246"/>
        <end position="267"/>
    </location>
</feature>
<keyword evidence="2" id="KW-0813">Transport</keyword>
<feature type="transmembrane region" description="Helical" evidence="6">
    <location>
        <begin position="175"/>
        <end position="198"/>
    </location>
</feature>
<reference evidence="8" key="1">
    <citation type="submission" date="2016-01" db="EMBL/GenBank/DDBJ databases">
        <authorList>
            <person name="Peeters C."/>
        </authorList>
    </citation>
    <scope>NUCLEOTIDE SEQUENCE [LARGE SCALE GENOMIC DNA]</scope>
    <source>
        <strain evidence="8">LMG 22934</strain>
    </source>
</reference>
<accession>A0A158J612</accession>
<evidence type="ECO:0000313" key="9">
    <source>
        <dbReference type="Proteomes" id="UP000054977"/>
    </source>
</evidence>
<name>A0A158J612_9BURK</name>
<evidence type="ECO:0000259" key="7">
    <source>
        <dbReference type="Pfam" id="PF03600"/>
    </source>
</evidence>
<sequence length="446" mass="46918">MSELQIYIVVGVFAAVILVIAFDVIDMAVAALLGMSALIALRILSEEDLLAAARISAGPISLLFGGMVVARILSTTGLFEVIGDKYLRATGGSGKRFLLLLIAIVAPLCALLPNATTVILLAPIIIRVAVALDIDIVAPMVLTAIVSNAAGLLTLVGDPATFLVGNSIGMTFGEYLKRASLGGLIALVVMLPLLPLLARDIWHARRPLPARAPGTRLKRPVYAGLTLAVLAIMMALFVFGENLPTRIVPPAVAVIASALALLVAYAFKVEPTDRVLSDVDWKTLVFLASIFCLVQAMSKTGLLQLMSLRLYELFGTRLSLVALAMIAGIGLLSSLLANVPVAAASIVMVKGYLVAAEFVPDSALSDEFTQWPPAVIPVFIAMMYGATLGGNATLIGASANIVAAGICARHGKPLTFVRFLRYGLPVTIVQLVATAAYVLVLARFLH</sequence>
<evidence type="ECO:0000256" key="2">
    <source>
        <dbReference type="ARBA" id="ARBA00022448"/>
    </source>
</evidence>
<dbReference type="EMBL" id="FCNW02000061">
    <property type="protein sequence ID" value="SAL64344.1"/>
    <property type="molecule type" value="Genomic_DNA"/>
</dbReference>
<feature type="domain" description="Citrate transporter-like" evidence="7">
    <location>
        <begin position="18"/>
        <end position="357"/>
    </location>
</feature>
<dbReference type="AlphaFoldDB" id="A0A158J612"/>
<dbReference type="Proteomes" id="UP000054977">
    <property type="component" value="Unassembled WGS sequence"/>
</dbReference>
<dbReference type="GO" id="GO:0055085">
    <property type="term" value="P:transmembrane transport"/>
    <property type="evidence" value="ECO:0007669"/>
    <property type="project" value="InterPro"/>
</dbReference>
<feature type="transmembrane region" description="Helical" evidence="6">
    <location>
        <begin position="136"/>
        <end position="155"/>
    </location>
</feature>